<evidence type="ECO:0000313" key="2">
    <source>
        <dbReference type="Proteomes" id="UP000829398"/>
    </source>
</evidence>
<name>A0ACB8MH81_CITSI</name>
<organism evidence="1 2">
    <name type="scientific">Citrus sinensis</name>
    <name type="common">Sweet orange</name>
    <name type="synonym">Citrus aurantium var. sinensis</name>
    <dbReference type="NCBI Taxonomy" id="2711"/>
    <lineage>
        <taxon>Eukaryota</taxon>
        <taxon>Viridiplantae</taxon>
        <taxon>Streptophyta</taxon>
        <taxon>Embryophyta</taxon>
        <taxon>Tracheophyta</taxon>
        <taxon>Spermatophyta</taxon>
        <taxon>Magnoliopsida</taxon>
        <taxon>eudicotyledons</taxon>
        <taxon>Gunneridae</taxon>
        <taxon>Pentapetalae</taxon>
        <taxon>rosids</taxon>
        <taxon>malvids</taxon>
        <taxon>Sapindales</taxon>
        <taxon>Rutaceae</taxon>
        <taxon>Aurantioideae</taxon>
        <taxon>Citrus</taxon>
    </lineage>
</organism>
<sequence length="505" mass="56842">MALRNGCLRRISRFLPHIYSGSHFQQSRRAIINSLASSLITFPRECEQISRNGVNFSFSTIAQASPAESLSQSDTLSFIESTFNEFQGPHHLWFNIVEDNIHFFKRGGAFLVLAGRFVDNCDSLIAGCGTVVTFEKVKSIQQSFPQLQVIGFLHGCSTISAVDQTRLVEMLMKEYITFPILLSNKNFPQMENGACYLLSKDFGNARVFHENSLDIGMLNKAVEELIMQQQENSSSPSGLKCTWAKQAEVLKEPHACSSVRNLLLHFPGCISADESGNRLFLSDSNHHRIIVFDGNGKILDCIGSCPGFEDGEFESSKLMRPAASFYHEDDDCLYIVDSENHAIRRADMGRRVLETVYPTSGISKKNNSLWAWIMEKLGFERDNDTKSEKLDPQSLIFPWHLMKSEDDNLLIINRSFETLWIMDLASGEIKEAVKGFSNVLEICGVLVMEKVSLLKQMPQDWLLHQIDSSCSLKELPYAGLISSSIAFQNHILLCDIGVLKLDREL</sequence>
<protein>
    <submittedName>
        <fullName evidence="1">NHL domain-containing protein</fullName>
    </submittedName>
</protein>
<dbReference type="Proteomes" id="UP000829398">
    <property type="component" value="Chromosome 3"/>
</dbReference>
<reference evidence="2" key="1">
    <citation type="journal article" date="2023" name="Hortic. Res.">
        <title>A chromosome-level phased genome enabling allele-level studies in sweet orange: a case study on citrus Huanglongbing tolerance.</title>
        <authorList>
            <person name="Wu B."/>
            <person name="Yu Q."/>
            <person name="Deng Z."/>
            <person name="Duan Y."/>
            <person name="Luo F."/>
            <person name="Gmitter F. Jr."/>
        </authorList>
    </citation>
    <scope>NUCLEOTIDE SEQUENCE [LARGE SCALE GENOMIC DNA]</scope>
    <source>
        <strain evidence="2">cv. Valencia</strain>
    </source>
</reference>
<gene>
    <name evidence="1" type="ORF">KPL71_009802</name>
</gene>
<evidence type="ECO:0000313" key="1">
    <source>
        <dbReference type="EMBL" id="KAH9784911.1"/>
    </source>
</evidence>
<comment type="caution">
    <text evidence="1">The sequence shown here is derived from an EMBL/GenBank/DDBJ whole genome shotgun (WGS) entry which is preliminary data.</text>
</comment>
<dbReference type="EMBL" id="CM039172">
    <property type="protein sequence ID" value="KAH9784911.1"/>
    <property type="molecule type" value="Genomic_DNA"/>
</dbReference>
<proteinExistence type="predicted"/>
<keyword evidence="2" id="KW-1185">Reference proteome</keyword>
<accession>A0ACB8MH81</accession>